<name>A0A3B1BL09_9ZZZZ</name>
<proteinExistence type="predicted"/>
<accession>A0A3B1BL09</accession>
<gene>
    <name evidence="1" type="ORF">MNBD_ALPHA03-1442</name>
</gene>
<protein>
    <submittedName>
        <fullName evidence="1">Uncharacterized protein</fullName>
    </submittedName>
</protein>
<organism evidence="1">
    <name type="scientific">hydrothermal vent metagenome</name>
    <dbReference type="NCBI Taxonomy" id="652676"/>
    <lineage>
        <taxon>unclassified sequences</taxon>
        <taxon>metagenomes</taxon>
        <taxon>ecological metagenomes</taxon>
    </lineage>
</organism>
<dbReference type="EMBL" id="UOFW01000188">
    <property type="protein sequence ID" value="VAX06915.1"/>
    <property type="molecule type" value="Genomic_DNA"/>
</dbReference>
<reference evidence="1" key="1">
    <citation type="submission" date="2018-06" db="EMBL/GenBank/DDBJ databases">
        <authorList>
            <person name="Zhirakovskaya E."/>
        </authorList>
    </citation>
    <scope>NUCLEOTIDE SEQUENCE</scope>
</reference>
<sequence>MNKESENDEIRKEYDFSQGVRGKYAKAYHQGSNVVVLASDVAERLPNAESVNQATS</sequence>
<dbReference type="AlphaFoldDB" id="A0A3B1BL09"/>
<evidence type="ECO:0000313" key="1">
    <source>
        <dbReference type="EMBL" id="VAX06915.1"/>
    </source>
</evidence>